<accession>A0A0E9XVZ4</accession>
<reference evidence="1" key="2">
    <citation type="journal article" date="2015" name="Fish Shellfish Immunol.">
        <title>Early steps in the European eel (Anguilla anguilla)-Vibrio vulnificus interaction in the gills: Role of the RtxA13 toxin.</title>
        <authorList>
            <person name="Callol A."/>
            <person name="Pajuelo D."/>
            <person name="Ebbesson L."/>
            <person name="Teles M."/>
            <person name="MacKenzie S."/>
            <person name="Amaro C."/>
        </authorList>
    </citation>
    <scope>NUCLEOTIDE SEQUENCE</scope>
</reference>
<dbReference type="AlphaFoldDB" id="A0A0E9XVZ4"/>
<evidence type="ECO:0000313" key="1">
    <source>
        <dbReference type="EMBL" id="JAI06036.1"/>
    </source>
</evidence>
<reference evidence="1" key="1">
    <citation type="submission" date="2014-11" db="EMBL/GenBank/DDBJ databases">
        <authorList>
            <person name="Amaro Gonzalez C."/>
        </authorList>
    </citation>
    <scope>NUCLEOTIDE SEQUENCE</scope>
</reference>
<protein>
    <submittedName>
        <fullName evidence="1">Uncharacterized protein</fullName>
    </submittedName>
</protein>
<dbReference type="EMBL" id="GBXM01002542">
    <property type="protein sequence ID" value="JAI06036.1"/>
    <property type="molecule type" value="Transcribed_RNA"/>
</dbReference>
<sequence>MDQDSGSPGTSHFTSFHLLLSYSLTQGFWSRDFNKPIFTVALSSENKKE</sequence>
<proteinExistence type="predicted"/>
<organism evidence="1">
    <name type="scientific">Anguilla anguilla</name>
    <name type="common">European freshwater eel</name>
    <name type="synonym">Muraena anguilla</name>
    <dbReference type="NCBI Taxonomy" id="7936"/>
    <lineage>
        <taxon>Eukaryota</taxon>
        <taxon>Metazoa</taxon>
        <taxon>Chordata</taxon>
        <taxon>Craniata</taxon>
        <taxon>Vertebrata</taxon>
        <taxon>Euteleostomi</taxon>
        <taxon>Actinopterygii</taxon>
        <taxon>Neopterygii</taxon>
        <taxon>Teleostei</taxon>
        <taxon>Anguilliformes</taxon>
        <taxon>Anguillidae</taxon>
        <taxon>Anguilla</taxon>
    </lineage>
</organism>
<name>A0A0E9XVZ4_ANGAN</name>